<name>A0A0A6VRY9_KOCRO</name>
<dbReference type="PIRSF" id="PIRSF006078">
    <property type="entry name" value="GlxK"/>
    <property type="match status" value="1"/>
</dbReference>
<dbReference type="OrthoDB" id="9774290at2"/>
<reference evidence="5 6" key="1">
    <citation type="journal article" date="2003" name="Int. J. Syst. Evol. Microbiol.">
        <title>Kocuria polaris sp. nov., an orange-pigmented psychrophilic bacterium isolated from an Antarctic cyanobacterial mat sample.</title>
        <authorList>
            <person name="Reddy G.S."/>
            <person name="Prakash J.S."/>
            <person name="Prabahar V."/>
            <person name="Matsumoto G.I."/>
            <person name="Stackebrandt E."/>
            <person name="Shivaji S."/>
        </authorList>
    </citation>
    <scope>NUCLEOTIDE SEQUENCE [LARGE SCALE GENOMIC DNA]</scope>
    <source>
        <strain evidence="5 6">CMS 76or</strain>
    </source>
</reference>
<dbReference type="NCBIfam" id="TIGR00045">
    <property type="entry name" value="glycerate kinase"/>
    <property type="match status" value="1"/>
</dbReference>
<dbReference type="InterPro" id="IPR036129">
    <property type="entry name" value="Glycerate_kinase_sf"/>
</dbReference>
<dbReference type="Gene3D" id="3.90.1510.10">
    <property type="entry name" value="Glycerate kinase, domain 2"/>
    <property type="match status" value="1"/>
</dbReference>
<organism evidence="5 6">
    <name type="scientific">Kocuria rosea subsp. polaris</name>
    <dbReference type="NCBI Taxonomy" id="136273"/>
    <lineage>
        <taxon>Bacteria</taxon>
        <taxon>Bacillati</taxon>
        <taxon>Actinomycetota</taxon>
        <taxon>Actinomycetes</taxon>
        <taxon>Micrococcales</taxon>
        <taxon>Micrococcaceae</taxon>
        <taxon>Kocuria</taxon>
    </lineage>
</organism>
<evidence type="ECO:0000256" key="2">
    <source>
        <dbReference type="ARBA" id="ARBA00022679"/>
    </source>
</evidence>
<dbReference type="PANTHER" id="PTHR21599">
    <property type="entry name" value="GLYCERATE KINASE"/>
    <property type="match status" value="1"/>
</dbReference>
<dbReference type="GO" id="GO:0031388">
    <property type="term" value="P:organic acid phosphorylation"/>
    <property type="evidence" value="ECO:0007669"/>
    <property type="project" value="UniProtKB-UniRule"/>
</dbReference>
<proteinExistence type="inferred from homology"/>
<dbReference type="InterPro" id="IPR018193">
    <property type="entry name" value="Glyc_kinase_flavodox-like_fold"/>
</dbReference>
<comment type="similarity">
    <text evidence="1 4">Belongs to the glycerate kinase type-1 family.</text>
</comment>
<comment type="caution">
    <text evidence="5">The sequence shown here is derived from an EMBL/GenBank/DDBJ whole genome shotgun (WGS) entry which is preliminary data.</text>
</comment>
<keyword evidence="2 4" id="KW-0808">Transferase</keyword>
<evidence type="ECO:0000256" key="3">
    <source>
        <dbReference type="ARBA" id="ARBA00022777"/>
    </source>
</evidence>
<dbReference type="PANTHER" id="PTHR21599:SF0">
    <property type="entry name" value="GLYCERATE KINASE"/>
    <property type="match status" value="1"/>
</dbReference>
<dbReference type="Proteomes" id="UP000030466">
    <property type="component" value="Unassembled WGS sequence"/>
</dbReference>
<gene>
    <name evidence="5" type="ORF">GY22_14675</name>
</gene>
<dbReference type="Gene3D" id="3.40.50.10350">
    <property type="entry name" value="Glycerate kinase, domain 1"/>
    <property type="match status" value="1"/>
</dbReference>
<evidence type="ECO:0000313" key="6">
    <source>
        <dbReference type="Proteomes" id="UP000030466"/>
    </source>
</evidence>
<dbReference type="EMBL" id="JSUH01000015">
    <property type="protein sequence ID" value="KHD96544.1"/>
    <property type="molecule type" value="Genomic_DNA"/>
</dbReference>
<keyword evidence="6" id="KW-1185">Reference proteome</keyword>
<dbReference type="GO" id="GO:0008887">
    <property type="term" value="F:glycerate kinase activity"/>
    <property type="evidence" value="ECO:0007669"/>
    <property type="project" value="UniProtKB-UniRule"/>
</dbReference>
<protein>
    <submittedName>
        <fullName evidence="5">Glycerate kinase</fullName>
    </submittedName>
</protein>
<dbReference type="SUPFAM" id="SSF110738">
    <property type="entry name" value="Glycerate kinase I"/>
    <property type="match status" value="1"/>
</dbReference>
<keyword evidence="3 4" id="KW-0418">Kinase</keyword>
<accession>A0A0A6VRY9</accession>
<evidence type="ECO:0000313" key="5">
    <source>
        <dbReference type="EMBL" id="KHD96544.1"/>
    </source>
</evidence>
<evidence type="ECO:0000256" key="1">
    <source>
        <dbReference type="ARBA" id="ARBA00006284"/>
    </source>
</evidence>
<evidence type="ECO:0000256" key="4">
    <source>
        <dbReference type="PIRNR" id="PIRNR006078"/>
    </source>
</evidence>
<dbReference type="InterPro" id="IPR018197">
    <property type="entry name" value="Glycerate_kinase_RE-like"/>
</dbReference>
<dbReference type="Pfam" id="PF02595">
    <property type="entry name" value="Gly_kinase"/>
    <property type="match status" value="1"/>
</dbReference>
<dbReference type="AlphaFoldDB" id="A0A0A6VRY9"/>
<dbReference type="RefSeq" id="WP_035929357.1">
    <property type="nucleotide sequence ID" value="NZ_JSUH01000015.1"/>
</dbReference>
<dbReference type="InterPro" id="IPR004381">
    <property type="entry name" value="Glycerate_kinase"/>
</dbReference>
<sequence>MSATTTTTPRILIAPDKFKGSLTASQVAEALATGLRHETPGIDVRTLPLADGGDGSIAAALGAGFQAMTVPITGPTGEPATTTVAFDGTTAVVEVATTAGLQMLAPGQLAPLTSSSVGFGQAIRAVLAHRPARIVLALGGSATTDGGAGMLSALGVVFYDRQGHPFVPTGATLEEITDADLTGLVDLAGVELIAANDVQNPLLGPNGAAAVYGPQKGATPTDVQVLEAGLECLIRRLWEVGWPAEEAAGVPGAGAAGGLGWAAMLLGAKVVSGADFFLDLLGFDTQVTGCELVITGEGKLDTQTLSGKLPVVVARRAAPAPVIAVVGHNALGTDRLPAHGIEQVYALSAMTEADSATDPELSAALLRETGQRIARRLIPASSTTEPADAL</sequence>